<feature type="transmembrane region" description="Helical" evidence="1">
    <location>
        <begin position="169"/>
        <end position="187"/>
    </location>
</feature>
<evidence type="ECO:0000313" key="3">
    <source>
        <dbReference type="Proteomes" id="UP001596484"/>
    </source>
</evidence>
<accession>A0ABW2RWT8</accession>
<sequence length="228" mass="24008">MIPAAPRAQRRTRIATLTLLVVGAVLYSSWLLELVLPTGLDPTEAFASELAALDQPYGFVFRTGDLCTGIILTVAGVLGLTLRPRRALTTVGWAALVVFAISTAADSRMPLSCAAHASAQCAALEAAGLSESARLHAVTSWFAAVSAAVSGLAFIAAAFRYRWPRGQRVFGVVLLCAYLAGTVWLYFATGGGDVWGLGVAQRLQLAATTGWLIFVALHTSRGLREGST</sequence>
<keyword evidence="1" id="KW-0472">Membrane</keyword>
<feature type="transmembrane region" description="Helical" evidence="1">
    <location>
        <begin position="138"/>
        <end position="157"/>
    </location>
</feature>
<reference evidence="3" key="1">
    <citation type="journal article" date="2019" name="Int. J. Syst. Evol. Microbiol.">
        <title>The Global Catalogue of Microorganisms (GCM) 10K type strain sequencing project: providing services to taxonomists for standard genome sequencing and annotation.</title>
        <authorList>
            <consortium name="The Broad Institute Genomics Platform"/>
            <consortium name="The Broad Institute Genome Sequencing Center for Infectious Disease"/>
            <person name="Wu L."/>
            <person name="Ma J."/>
        </authorList>
    </citation>
    <scope>NUCLEOTIDE SEQUENCE [LARGE SCALE GENOMIC DNA]</scope>
    <source>
        <strain evidence="3">ICMP 19430</strain>
    </source>
</reference>
<proteinExistence type="predicted"/>
<feature type="transmembrane region" description="Helical" evidence="1">
    <location>
        <begin position="199"/>
        <end position="217"/>
    </location>
</feature>
<dbReference type="EMBL" id="JBHTCS010000012">
    <property type="protein sequence ID" value="MFC7448327.1"/>
    <property type="molecule type" value="Genomic_DNA"/>
</dbReference>
<evidence type="ECO:0000256" key="1">
    <source>
        <dbReference type="SAM" id="Phobius"/>
    </source>
</evidence>
<keyword evidence="1" id="KW-0812">Transmembrane</keyword>
<organism evidence="2 3">
    <name type="scientific">Rhodococcus daqingensis</name>
    <dbReference type="NCBI Taxonomy" id="2479363"/>
    <lineage>
        <taxon>Bacteria</taxon>
        <taxon>Bacillati</taxon>
        <taxon>Actinomycetota</taxon>
        <taxon>Actinomycetes</taxon>
        <taxon>Mycobacteriales</taxon>
        <taxon>Nocardiaceae</taxon>
        <taxon>Rhodococcus</taxon>
    </lineage>
</organism>
<comment type="caution">
    <text evidence="2">The sequence shown here is derived from an EMBL/GenBank/DDBJ whole genome shotgun (WGS) entry which is preliminary data.</text>
</comment>
<feature type="transmembrane region" description="Helical" evidence="1">
    <location>
        <begin position="12"/>
        <end position="32"/>
    </location>
</feature>
<dbReference type="RefSeq" id="WP_378404275.1">
    <property type="nucleotide sequence ID" value="NZ_JBHTCS010000012.1"/>
</dbReference>
<dbReference type="Pfam" id="PF06197">
    <property type="entry name" value="DUF998"/>
    <property type="match status" value="1"/>
</dbReference>
<dbReference type="InterPro" id="IPR009339">
    <property type="entry name" value="DUF998"/>
</dbReference>
<evidence type="ECO:0000313" key="2">
    <source>
        <dbReference type="EMBL" id="MFC7448327.1"/>
    </source>
</evidence>
<feature type="transmembrane region" description="Helical" evidence="1">
    <location>
        <begin position="59"/>
        <end position="80"/>
    </location>
</feature>
<name>A0ABW2RWT8_9NOCA</name>
<keyword evidence="1" id="KW-1133">Transmembrane helix</keyword>
<protein>
    <submittedName>
        <fullName evidence="2">DUF998 domain-containing protein</fullName>
    </submittedName>
</protein>
<keyword evidence="3" id="KW-1185">Reference proteome</keyword>
<feature type="transmembrane region" description="Helical" evidence="1">
    <location>
        <begin position="87"/>
        <end position="105"/>
    </location>
</feature>
<dbReference type="Proteomes" id="UP001596484">
    <property type="component" value="Unassembled WGS sequence"/>
</dbReference>
<gene>
    <name evidence="2" type="ORF">ACFQS9_10545</name>
</gene>